<dbReference type="InterPro" id="IPR024370">
    <property type="entry name" value="PBP_domain"/>
</dbReference>
<protein>
    <submittedName>
        <fullName evidence="4">Phosphate transport system substrate-binding protein</fullName>
    </submittedName>
</protein>
<accession>A0A1G5FQB2</accession>
<evidence type="ECO:0000313" key="5">
    <source>
        <dbReference type="Proteomes" id="UP000183104"/>
    </source>
</evidence>
<evidence type="ECO:0000259" key="3">
    <source>
        <dbReference type="Pfam" id="PF12849"/>
    </source>
</evidence>
<dbReference type="AlphaFoldDB" id="A0A1G5FQB2"/>
<dbReference type="Pfam" id="PF12849">
    <property type="entry name" value="PBP_like_2"/>
    <property type="match status" value="1"/>
</dbReference>
<dbReference type="EMBL" id="FMUN01000005">
    <property type="protein sequence ID" value="SCY41423.1"/>
    <property type="molecule type" value="Genomic_DNA"/>
</dbReference>
<dbReference type="OrthoDB" id="9790048at2"/>
<evidence type="ECO:0000313" key="4">
    <source>
        <dbReference type="EMBL" id="SCY41423.1"/>
    </source>
</evidence>
<keyword evidence="1 2" id="KW-0732">Signal</keyword>
<dbReference type="PANTHER" id="PTHR30570:SF1">
    <property type="entry name" value="PHOSPHATE-BINDING PROTEIN PSTS"/>
    <property type="match status" value="1"/>
</dbReference>
<organism evidence="4 5">
    <name type="scientific">Thiohalorhabdus denitrificans</name>
    <dbReference type="NCBI Taxonomy" id="381306"/>
    <lineage>
        <taxon>Bacteria</taxon>
        <taxon>Pseudomonadati</taxon>
        <taxon>Pseudomonadota</taxon>
        <taxon>Gammaproteobacteria</taxon>
        <taxon>Thiohalorhabdales</taxon>
        <taxon>Thiohalorhabdaceae</taxon>
        <taxon>Thiohalorhabdus</taxon>
    </lineage>
</organism>
<dbReference type="Gene3D" id="3.40.190.10">
    <property type="entry name" value="Periplasmic binding protein-like II"/>
    <property type="match status" value="2"/>
</dbReference>
<sequence length="290" mass="30870">MPGIIRLVALGVVVATTQIMASPASAATLQWGGCGITKKAFMSALAERFEAKTGTEIEIQGGGATFGVRGVKEGEIDLGGSCRPAVAGDEREDVQMVQVAWDALVAIVHPSNPVDEISSEELQQVFRGEITNWKELGGPDKFIIVGYRSPPLSGVGYAFRELGFRKTTGSGDFTQGLARQSSGPLETAVEKLPDAMAVTGVSSAKKREVKLLALDGVKPTPENIASAEYPLYRPLYLTVSKDPKPVVQRFVDFALSAEGQRIIADEGTVNLEMGEAIDNPWGGDYVEVAQ</sequence>
<reference evidence="5" key="1">
    <citation type="submission" date="2016-10" db="EMBL/GenBank/DDBJ databases">
        <authorList>
            <person name="Varghese N."/>
        </authorList>
    </citation>
    <scope>NUCLEOTIDE SEQUENCE [LARGE SCALE GENOMIC DNA]</scope>
    <source>
        <strain evidence="5">HL 19</strain>
    </source>
</reference>
<dbReference type="InterPro" id="IPR050811">
    <property type="entry name" value="Phosphate_ABC_transporter"/>
</dbReference>
<dbReference type="Proteomes" id="UP000183104">
    <property type="component" value="Unassembled WGS sequence"/>
</dbReference>
<name>A0A1G5FQB2_9GAMM</name>
<keyword evidence="5" id="KW-1185">Reference proteome</keyword>
<gene>
    <name evidence="4" type="ORF">SAMN05661077_2066</name>
</gene>
<dbReference type="PANTHER" id="PTHR30570">
    <property type="entry name" value="PERIPLASMIC PHOSPHATE BINDING COMPONENT OF PHOSPHATE ABC TRANSPORTER"/>
    <property type="match status" value="1"/>
</dbReference>
<dbReference type="SUPFAM" id="SSF53850">
    <property type="entry name" value="Periplasmic binding protein-like II"/>
    <property type="match status" value="1"/>
</dbReference>
<evidence type="ECO:0000256" key="1">
    <source>
        <dbReference type="ARBA" id="ARBA00022729"/>
    </source>
</evidence>
<feature type="signal peptide" evidence="2">
    <location>
        <begin position="1"/>
        <end position="26"/>
    </location>
</feature>
<evidence type="ECO:0000256" key="2">
    <source>
        <dbReference type="SAM" id="SignalP"/>
    </source>
</evidence>
<feature type="domain" description="PBP" evidence="3">
    <location>
        <begin position="39"/>
        <end position="258"/>
    </location>
</feature>
<proteinExistence type="predicted"/>
<dbReference type="RefSeq" id="WP_054965255.1">
    <property type="nucleotide sequence ID" value="NZ_FMUN01000005.1"/>
</dbReference>
<dbReference type="CDD" id="cd13653">
    <property type="entry name" value="PBP2_phosphate_like_1"/>
    <property type="match status" value="1"/>
</dbReference>
<feature type="chain" id="PRO_5010252362" evidence="2">
    <location>
        <begin position="27"/>
        <end position="290"/>
    </location>
</feature>